<evidence type="ECO:0000313" key="1">
    <source>
        <dbReference type="EMBL" id="KAK6981046.1"/>
    </source>
</evidence>
<dbReference type="AlphaFoldDB" id="A0AAV9ZGA1"/>
<gene>
    <name evidence="1" type="ORF">R3P38DRAFT_2808534</name>
</gene>
<proteinExistence type="predicted"/>
<name>A0AAV9ZGA1_9AGAR</name>
<sequence>MILMEQMSFRTELVVTRGVRTESNSKRDVERYIEDAEGRRRQKAWWRFFNYVIHLSLARWAADGEPDRVLPFSLSRAQTISVSGTAEQQHSISGRSHAYRAAEAAPYSPSFDLILPLKLERRSPKPATSILCTLCVASTVLASTGDFVVDAPHRCGAVFPKDEGEPERCVQYGKRKRVALRKLSVSTTTKRVEGEVREALGSDVSGRIRVAAFQEVVTLREREKGRMSSFGIGGVGTSSSTVYAATLSFLRPPPPPPPVRHHRIHVIPTDDRDASSSSLSLSIPVTPCRICTRSVYGWRWWWWMAVIDPVLGQG</sequence>
<keyword evidence="2" id="KW-1185">Reference proteome</keyword>
<evidence type="ECO:0000313" key="2">
    <source>
        <dbReference type="Proteomes" id="UP001362999"/>
    </source>
</evidence>
<reference evidence="1 2" key="1">
    <citation type="journal article" date="2024" name="J Genomics">
        <title>Draft genome sequencing and assembly of Favolaschia claudopus CIRM-BRFM 2984 isolated from oak limbs.</title>
        <authorList>
            <person name="Navarro D."/>
            <person name="Drula E."/>
            <person name="Chaduli D."/>
            <person name="Cazenave R."/>
            <person name="Ahrendt S."/>
            <person name="Wang J."/>
            <person name="Lipzen A."/>
            <person name="Daum C."/>
            <person name="Barry K."/>
            <person name="Grigoriev I.V."/>
            <person name="Favel A."/>
            <person name="Rosso M.N."/>
            <person name="Martin F."/>
        </authorList>
    </citation>
    <scope>NUCLEOTIDE SEQUENCE [LARGE SCALE GENOMIC DNA]</scope>
    <source>
        <strain evidence="1 2">CIRM-BRFM 2984</strain>
    </source>
</reference>
<organism evidence="1 2">
    <name type="scientific">Favolaschia claudopus</name>
    <dbReference type="NCBI Taxonomy" id="2862362"/>
    <lineage>
        <taxon>Eukaryota</taxon>
        <taxon>Fungi</taxon>
        <taxon>Dikarya</taxon>
        <taxon>Basidiomycota</taxon>
        <taxon>Agaricomycotina</taxon>
        <taxon>Agaricomycetes</taxon>
        <taxon>Agaricomycetidae</taxon>
        <taxon>Agaricales</taxon>
        <taxon>Marasmiineae</taxon>
        <taxon>Mycenaceae</taxon>
        <taxon>Favolaschia</taxon>
    </lineage>
</organism>
<protein>
    <submittedName>
        <fullName evidence="1">Uncharacterized protein</fullName>
    </submittedName>
</protein>
<dbReference type="EMBL" id="JAWWNJ010000154">
    <property type="protein sequence ID" value="KAK6981046.1"/>
    <property type="molecule type" value="Genomic_DNA"/>
</dbReference>
<dbReference type="Proteomes" id="UP001362999">
    <property type="component" value="Unassembled WGS sequence"/>
</dbReference>
<comment type="caution">
    <text evidence="1">The sequence shown here is derived from an EMBL/GenBank/DDBJ whole genome shotgun (WGS) entry which is preliminary data.</text>
</comment>
<accession>A0AAV9ZGA1</accession>